<dbReference type="RefSeq" id="WP_307956263.1">
    <property type="nucleotide sequence ID" value="NZ_CP163302.1"/>
</dbReference>
<feature type="domain" description="HTH cro/C1-type" evidence="1">
    <location>
        <begin position="38"/>
        <end position="85"/>
    </location>
</feature>
<dbReference type="SUPFAM" id="SSF47413">
    <property type="entry name" value="lambda repressor-like DNA-binding domains"/>
    <property type="match status" value="1"/>
</dbReference>
<accession>A0AB39L2Y7</accession>
<dbReference type="Pfam" id="PF13560">
    <property type="entry name" value="HTH_31"/>
    <property type="match status" value="1"/>
</dbReference>
<dbReference type="Gene3D" id="3.30.450.180">
    <property type="match status" value="1"/>
</dbReference>
<organism evidence="2">
    <name type="scientific">Sinomonas puerhi</name>
    <dbReference type="NCBI Taxonomy" id="3238584"/>
    <lineage>
        <taxon>Bacteria</taxon>
        <taxon>Bacillati</taxon>
        <taxon>Actinomycetota</taxon>
        <taxon>Actinomycetes</taxon>
        <taxon>Micrococcales</taxon>
        <taxon>Micrococcaceae</taxon>
        <taxon>Sinomonas</taxon>
    </lineage>
</organism>
<name>A0AB39L2Y7_9MICC</name>
<dbReference type="Gene3D" id="1.10.260.40">
    <property type="entry name" value="lambda repressor-like DNA-binding domains"/>
    <property type="match status" value="1"/>
</dbReference>
<dbReference type="InterPro" id="IPR010982">
    <property type="entry name" value="Lambda_DNA-bd_dom_sf"/>
</dbReference>
<dbReference type="AlphaFoldDB" id="A0AB39L2Y7"/>
<dbReference type="CDD" id="cd00093">
    <property type="entry name" value="HTH_XRE"/>
    <property type="match status" value="1"/>
</dbReference>
<protein>
    <submittedName>
        <fullName evidence="2">Helix-turn-helix transcriptional regulator</fullName>
    </submittedName>
</protein>
<dbReference type="SMART" id="SM00530">
    <property type="entry name" value="HTH_XRE"/>
    <property type="match status" value="1"/>
</dbReference>
<evidence type="ECO:0000259" key="1">
    <source>
        <dbReference type="PROSITE" id="PS50943"/>
    </source>
</evidence>
<proteinExistence type="predicted"/>
<reference evidence="2" key="1">
    <citation type="submission" date="2024-07" db="EMBL/GenBank/DDBJ databases">
        <authorList>
            <person name="fu j."/>
        </authorList>
    </citation>
    <scope>NUCLEOTIDE SEQUENCE</scope>
    <source>
        <strain evidence="2">P10A9</strain>
    </source>
</reference>
<dbReference type="InterPro" id="IPR041413">
    <property type="entry name" value="MLTR_LBD"/>
</dbReference>
<sequence length="300" mass="33185">MAAENREEVRDFLATRRAKITPEQAGLTVYGTNRRVPGLRREEAALLAGVSVEYYTRLERGNLAGVSEGILEALARALQLDDAERDHLFDLARNAGPSRSRPRASRQAVRPSVQFMLDAITGAPAFVRNGRMDILAANRLGFALYSQMYDGAARQTLGVPARPANHSRFIFLDTRAREFYPDWNLAANNNVALLRTESGRNPHDKGLADLVGELSTRSAEFASLWARHNVRRHYSGRKHFRHPVVGELEMVFEALALEEDPGLTLTVYPAVPGSPSEESLKLLASWAATERIGEPVRSGA</sequence>
<dbReference type="GO" id="GO:0003677">
    <property type="term" value="F:DNA binding"/>
    <property type="evidence" value="ECO:0007669"/>
    <property type="project" value="InterPro"/>
</dbReference>
<dbReference type="EMBL" id="CP163302">
    <property type="protein sequence ID" value="XDP45246.1"/>
    <property type="molecule type" value="Genomic_DNA"/>
</dbReference>
<dbReference type="KEGG" id="spue:AB5L97_18610"/>
<evidence type="ECO:0000313" key="2">
    <source>
        <dbReference type="EMBL" id="XDP45246.1"/>
    </source>
</evidence>
<dbReference type="Pfam" id="PF17765">
    <property type="entry name" value="MLTR_LBD"/>
    <property type="match status" value="1"/>
</dbReference>
<dbReference type="PANTHER" id="PTHR35010:SF2">
    <property type="entry name" value="BLL4672 PROTEIN"/>
    <property type="match status" value="1"/>
</dbReference>
<gene>
    <name evidence="2" type="ORF">AB5L97_18610</name>
</gene>
<dbReference type="PANTHER" id="PTHR35010">
    <property type="entry name" value="BLL4672 PROTEIN-RELATED"/>
    <property type="match status" value="1"/>
</dbReference>
<dbReference type="InterPro" id="IPR001387">
    <property type="entry name" value="Cro/C1-type_HTH"/>
</dbReference>
<dbReference type="PROSITE" id="PS50943">
    <property type="entry name" value="HTH_CROC1"/>
    <property type="match status" value="1"/>
</dbReference>